<evidence type="ECO:0000313" key="2">
    <source>
        <dbReference type="Proteomes" id="UP000826195"/>
    </source>
</evidence>
<dbReference type="EMBL" id="JAHXZJ010000747">
    <property type="protein sequence ID" value="KAH0557340.1"/>
    <property type="molecule type" value="Genomic_DNA"/>
</dbReference>
<dbReference type="Gene3D" id="1.25.40.20">
    <property type="entry name" value="Ankyrin repeat-containing domain"/>
    <property type="match status" value="1"/>
</dbReference>
<organism evidence="1 2">
    <name type="scientific">Cotesia glomerata</name>
    <name type="common">Lepidopteran parasitic wasp</name>
    <name type="synonym">Apanteles glomeratus</name>
    <dbReference type="NCBI Taxonomy" id="32391"/>
    <lineage>
        <taxon>Eukaryota</taxon>
        <taxon>Metazoa</taxon>
        <taxon>Ecdysozoa</taxon>
        <taxon>Arthropoda</taxon>
        <taxon>Hexapoda</taxon>
        <taxon>Insecta</taxon>
        <taxon>Pterygota</taxon>
        <taxon>Neoptera</taxon>
        <taxon>Endopterygota</taxon>
        <taxon>Hymenoptera</taxon>
        <taxon>Apocrita</taxon>
        <taxon>Ichneumonoidea</taxon>
        <taxon>Braconidae</taxon>
        <taxon>Microgastrinae</taxon>
        <taxon>Cotesia</taxon>
    </lineage>
</organism>
<proteinExistence type="predicted"/>
<dbReference type="SUPFAM" id="SSF48403">
    <property type="entry name" value="Ankyrin repeat"/>
    <property type="match status" value="1"/>
</dbReference>
<sequence>MVSQEWKRELPLHLLDHECQVVYLLRANADVDALFSQSVLLKYVGYAKWCCNFKEEINLLTFAVIHNKGALAGVLLEYNPSLRVTDINNNTLLTYALDREKYNIATVIAMKMVNCQGIFHRGNRRLTLDVRQKITRVAVSATRVNSRRLPSMSLKNEIFD</sequence>
<accession>A0AAV7IPG2</accession>
<evidence type="ECO:0000313" key="1">
    <source>
        <dbReference type="EMBL" id="KAH0557340.1"/>
    </source>
</evidence>
<dbReference type="InterPro" id="IPR036770">
    <property type="entry name" value="Ankyrin_rpt-contain_sf"/>
</dbReference>
<dbReference type="AlphaFoldDB" id="A0AAV7IPG2"/>
<protein>
    <submittedName>
        <fullName evidence="1">Uncharacterized protein</fullName>
    </submittedName>
</protein>
<comment type="caution">
    <text evidence="1">The sequence shown here is derived from an EMBL/GenBank/DDBJ whole genome shotgun (WGS) entry which is preliminary data.</text>
</comment>
<dbReference type="Proteomes" id="UP000826195">
    <property type="component" value="Unassembled WGS sequence"/>
</dbReference>
<name>A0AAV7IPG2_COTGL</name>
<gene>
    <name evidence="1" type="ORF">KQX54_004371</name>
</gene>
<keyword evidence="2" id="KW-1185">Reference proteome</keyword>
<reference evidence="1 2" key="1">
    <citation type="journal article" date="2021" name="J. Hered.">
        <title>A chromosome-level genome assembly of the parasitoid wasp, Cotesia glomerata (Hymenoptera: Braconidae).</title>
        <authorList>
            <person name="Pinto B.J."/>
            <person name="Weis J.J."/>
            <person name="Gamble T."/>
            <person name="Ode P.J."/>
            <person name="Paul R."/>
            <person name="Zaspel J.M."/>
        </authorList>
    </citation>
    <scope>NUCLEOTIDE SEQUENCE [LARGE SCALE GENOMIC DNA]</scope>
    <source>
        <strain evidence="1">CgM1</strain>
    </source>
</reference>